<feature type="region of interest" description="Disordered" evidence="2">
    <location>
        <begin position="30"/>
        <end position="101"/>
    </location>
</feature>
<evidence type="ECO:0000259" key="3">
    <source>
        <dbReference type="Pfam" id="PF00329"/>
    </source>
</evidence>
<comment type="similarity">
    <text evidence="1">Belongs to the complex I 30 kDa subunit family.</text>
</comment>
<keyword evidence="4" id="KW-0496">Mitochondrion</keyword>
<protein>
    <recommendedName>
        <fullName evidence="3">NADH:ubiquinone oxidoreductase 30kDa subunit domain-containing protein</fullName>
    </recommendedName>
</protein>
<dbReference type="Proteomes" id="UP000734854">
    <property type="component" value="Unassembled WGS sequence"/>
</dbReference>
<evidence type="ECO:0000313" key="5">
    <source>
        <dbReference type="Proteomes" id="UP000734854"/>
    </source>
</evidence>
<comment type="caution">
    <text evidence="4">The sequence shown here is derived from an EMBL/GenBank/DDBJ whole genome shotgun (WGS) entry which is preliminary data.</text>
</comment>
<gene>
    <name evidence="4" type="ORF">ZIOFF_074286</name>
</gene>
<dbReference type="Pfam" id="PF00329">
    <property type="entry name" value="Complex1_30kDa"/>
    <property type="match status" value="1"/>
</dbReference>
<accession>A0A8J5CRG2</accession>
<proteinExistence type="inferred from homology"/>
<evidence type="ECO:0000256" key="1">
    <source>
        <dbReference type="ARBA" id="ARBA00007569"/>
    </source>
</evidence>
<feature type="compositionally biased region" description="Basic residues" evidence="2">
    <location>
        <begin position="58"/>
        <end position="67"/>
    </location>
</feature>
<name>A0A8J5CRG2_ZINOF</name>
<sequence length="473" mass="53644">MGLHPKVFPDCMHTSVTYSAKRLFGKVQFKTKKGKSPIPVSKTHDPDPTSYSKAKDHGVKKRKTGHWKRAEKAKSDDDDGLPNLNSAMDSNKRVTRPSLSAEIGSGQSLGLHELPRLELSRAWEPKVRALRELIRKEDPSLVKLNVNWGISKSEKNHSDECEEVIKQQWDLDADGNAAHRVWEKVKACRVGLINWSQSAFGNNLAFALLDASIELAMGQSQNSNSVNLDRFGIGVVRHHFEPRQWFRPFVHQKEQNEAFPSSSNPFRLLPFHCIATLPDFIFQAGSVMDRKLGLSPEPVEDFRAEGSSSSLLWFLDSLRRKTWKGTRPQACTAAWVQVSIEICGVDHPSRKLRFEVVHNLLSTRYNSRIRVQTSADEVTRISPVVSPFPSAGRWEREVWDMSGVSSINNPDLRRISTDHGFEGHPLRKDFPLSGYVEVRYSDPEKRVVSEPIEMTQEFSYFDSASPWEQRSDG</sequence>
<dbReference type="InterPro" id="IPR037232">
    <property type="entry name" value="NADH_quin_OxRdtase_su_C/D-like"/>
</dbReference>
<dbReference type="SUPFAM" id="SSF143243">
    <property type="entry name" value="Nqo5-like"/>
    <property type="match status" value="1"/>
</dbReference>
<dbReference type="AlphaFoldDB" id="A0A8J5CRG2"/>
<dbReference type="InterPro" id="IPR001268">
    <property type="entry name" value="NADH_UbQ_OxRdtase_30kDa_su"/>
</dbReference>
<dbReference type="Gene3D" id="3.30.460.80">
    <property type="entry name" value="NADH:ubiquinone oxidoreductase, 30kDa subunit"/>
    <property type="match status" value="1"/>
</dbReference>
<reference evidence="4 5" key="1">
    <citation type="submission" date="2020-08" db="EMBL/GenBank/DDBJ databases">
        <title>Plant Genome Project.</title>
        <authorList>
            <person name="Zhang R.-G."/>
        </authorList>
    </citation>
    <scope>NUCLEOTIDE SEQUENCE [LARGE SCALE GENOMIC DNA]</scope>
    <source>
        <tissue evidence="4">Rhizome</tissue>
    </source>
</reference>
<feature type="compositionally biased region" description="Basic and acidic residues" evidence="2">
    <location>
        <begin position="42"/>
        <end position="57"/>
    </location>
</feature>
<keyword evidence="5" id="KW-1185">Reference proteome</keyword>
<dbReference type="EMBL" id="JACMSC010000023">
    <property type="protein sequence ID" value="KAG6467779.1"/>
    <property type="molecule type" value="Genomic_DNA"/>
</dbReference>
<dbReference type="PANTHER" id="PTHR10884">
    <property type="entry name" value="NADH DEHYDROGENASE UBIQUINONE IRON-SULFUR PROTEIN 3"/>
    <property type="match status" value="1"/>
</dbReference>
<dbReference type="GO" id="GO:0008137">
    <property type="term" value="F:NADH dehydrogenase (ubiquinone) activity"/>
    <property type="evidence" value="ECO:0007669"/>
    <property type="project" value="InterPro"/>
</dbReference>
<dbReference type="PANTHER" id="PTHR10884:SF14">
    <property type="entry name" value="NADH DEHYDROGENASE [UBIQUINONE] IRON-SULFUR PROTEIN 3, MITOCHONDRIAL"/>
    <property type="match status" value="1"/>
</dbReference>
<evidence type="ECO:0000313" key="4">
    <source>
        <dbReference type="EMBL" id="KAG6467779.1"/>
    </source>
</evidence>
<geneLocation type="mitochondrion" evidence="4"/>
<organism evidence="4 5">
    <name type="scientific">Zingiber officinale</name>
    <name type="common">Ginger</name>
    <name type="synonym">Amomum zingiber</name>
    <dbReference type="NCBI Taxonomy" id="94328"/>
    <lineage>
        <taxon>Eukaryota</taxon>
        <taxon>Viridiplantae</taxon>
        <taxon>Streptophyta</taxon>
        <taxon>Embryophyta</taxon>
        <taxon>Tracheophyta</taxon>
        <taxon>Spermatophyta</taxon>
        <taxon>Magnoliopsida</taxon>
        <taxon>Liliopsida</taxon>
        <taxon>Zingiberales</taxon>
        <taxon>Zingiberaceae</taxon>
        <taxon>Zingiber</taxon>
    </lineage>
</organism>
<evidence type="ECO:0000256" key="2">
    <source>
        <dbReference type="SAM" id="MobiDB-lite"/>
    </source>
</evidence>
<feature type="domain" description="NADH:ubiquinone oxidoreductase 30kDa subunit" evidence="3">
    <location>
        <begin position="337"/>
        <end position="435"/>
    </location>
</feature>